<reference evidence="1" key="1">
    <citation type="journal article" date="2017" name="Front. Cell. Infect. Microbiol.">
        <title>The Distinct Transcriptional Response of the Midgut of Amblyomma sculptum and Amblyomma aureolatum Ticks to Rickettsia rickettsii Correlates to Their Differences in Susceptibility to Infection.</title>
        <authorList>
            <person name="Martins L.A."/>
            <person name="Galletti M.F.B.M."/>
            <person name="Ribeiro J.M."/>
            <person name="Fujita A."/>
            <person name="Costa F.B."/>
            <person name="Labruna M.B."/>
            <person name="Daffre S."/>
            <person name="Fogaca A.C."/>
        </authorList>
    </citation>
    <scope>NUCLEOTIDE SEQUENCE</scope>
</reference>
<organism evidence="1">
    <name type="scientific">Amblyomma aureolatum</name>
    <dbReference type="NCBI Taxonomy" id="187763"/>
    <lineage>
        <taxon>Eukaryota</taxon>
        <taxon>Metazoa</taxon>
        <taxon>Ecdysozoa</taxon>
        <taxon>Arthropoda</taxon>
        <taxon>Chelicerata</taxon>
        <taxon>Arachnida</taxon>
        <taxon>Acari</taxon>
        <taxon>Parasitiformes</taxon>
        <taxon>Ixodida</taxon>
        <taxon>Ixodoidea</taxon>
        <taxon>Ixodidae</taxon>
        <taxon>Amblyomminae</taxon>
        <taxon>Amblyomma</taxon>
    </lineage>
</organism>
<dbReference type="AlphaFoldDB" id="A0A1E1X0P4"/>
<sequence length="137" mass="15101">LLLSQLLLSGCVRLLPYPPPSKVATLCLHIPQFSPYSPSSMVTILWMFPVVTSLWLRIPTLLTYPAPCTVTNLWLRIPPLSSYHPPSMVTTLRVITIAPPYSYMPITTSTTTTMTQTTGNGHLTAVNVKKKACSLCK</sequence>
<name>A0A1E1X0P4_9ACAR</name>
<evidence type="ECO:0000313" key="1">
    <source>
        <dbReference type="EMBL" id="JAT92840.1"/>
    </source>
</evidence>
<dbReference type="EMBL" id="GFAC01006348">
    <property type="protein sequence ID" value="JAT92840.1"/>
    <property type="molecule type" value="mRNA"/>
</dbReference>
<feature type="non-terminal residue" evidence="1">
    <location>
        <position position="1"/>
    </location>
</feature>
<proteinExistence type="evidence at transcript level"/>
<protein>
    <submittedName>
        <fullName evidence="1">Uncharacterized protein</fullName>
    </submittedName>
</protein>
<accession>A0A1E1X0P4</accession>